<feature type="compositionally biased region" description="Basic and acidic residues" evidence="1">
    <location>
        <begin position="62"/>
        <end position="77"/>
    </location>
</feature>
<gene>
    <name evidence="2" type="ORF">CRG98_014259</name>
</gene>
<comment type="caution">
    <text evidence="2">The sequence shown here is derived from an EMBL/GenBank/DDBJ whole genome shotgun (WGS) entry which is preliminary data.</text>
</comment>
<accession>A0A2I0K9Z6</accession>
<dbReference type="AlphaFoldDB" id="A0A2I0K9Z6"/>
<sequence>MTIVPLDDKIAMFGYKLEITSHEGVQEGLARLDSSRLKSGPDSSHSIGSQRLPVNLRGTFTENRDRNDSRTPRDIQRALRKPWSQVPRPSRAKGLRPEATRQRSPTGQKGPPKRTLRRAKSNLGPRTLNSTPNVRTGQNQLLRRRVARTSVHTT</sequence>
<evidence type="ECO:0000313" key="3">
    <source>
        <dbReference type="Proteomes" id="UP000233551"/>
    </source>
</evidence>
<dbReference type="Proteomes" id="UP000233551">
    <property type="component" value="Unassembled WGS sequence"/>
</dbReference>
<organism evidence="2 3">
    <name type="scientific">Punica granatum</name>
    <name type="common">Pomegranate</name>
    <dbReference type="NCBI Taxonomy" id="22663"/>
    <lineage>
        <taxon>Eukaryota</taxon>
        <taxon>Viridiplantae</taxon>
        <taxon>Streptophyta</taxon>
        <taxon>Embryophyta</taxon>
        <taxon>Tracheophyta</taxon>
        <taxon>Spermatophyta</taxon>
        <taxon>Magnoliopsida</taxon>
        <taxon>eudicotyledons</taxon>
        <taxon>Gunneridae</taxon>
        <taxon>Pentapetalae</taxon>
        <taxon>rosids</taxon>
        <taxon>malvids</taxon>
        <taxon>Myrtales</taxon>
        <taxon>Lythraceae</taxon>
        <taxon>Punica</taxon>
    </lineage>
</organism>
<reference evidence="2 3" key="1">
    <citation type="submission" date="2017-11" db="EMBL/GenBank/DDBJ databases">
        <title>De-novo sequencing of pomegranate (Punica granatum L.) genome.</title>
        <authorList>
            <person name="Akparov Z."/>
            <person name="Amiraslanov A."/>
            <person name="Hajiyeva S."/>
            <person name="Abbasov M."/>
            <person name="Kaur K."/>
            <person name="Hamwieh A."/>
            <person name="Solovyev V."/>
            <person name="Salamov A."/>
            <person name="Braich B."/>
            <person name="Kosarev P."/>
            <person name="Mahmoud A."/>
            <person name="Hajiyev E."/>
            <person name="Babayeva S."/>
            <person name="Izzatullayeva V."/>
            <person name="Mammadov A."/>
            <person name="Mammadov A."/>
            <person name="Sharifova S."/>
            <person name="Ojaghi J."/>
            <person name="Eynullazada K."/>
            <person name="Bayramov B."/>
            <person name="Abdulazimova A."/>
            <person name="Shahmuradov I."/>
        </authorList>
    </citation>
    <scope>NUCLEOTIDE SEQUENCE [LARGE SCALE GENOMIC DNA]</scope>
    <source>
        <strain evidence="3">cv. AG2017</strain>
        <tissue evidence="2">Leaf</tissue>
    </source>
</reference>
<feature type="region of interest" description="Disordered" evidence="1">
    <location>
        <begin position="33"/>
        <end position="154"/>
    </location>
</feature>
<feature type="compositionally biased region" description="Polar residues" evidence="1">
    <location>
        <begin position="127"/>
        <end position="141"/>
    </location>
</feature>
<dbReference type="EMBL" id="PGOL01000758">
    <property type="protein sequence ID" value="PKI65344.1"/>
    <property type="molecule type" value="Genomic_DNA"/>
</dbReference>
<evidence type="ECO:0000313" key="2">
    <source>
        <dbReference type="EMBL" id="PKI65344.1"/>
    </source>
</evidence>
<keyword evidence="3" id="KW-1185">Reference proteome</keyword>
<feature type="compositionally biased region" description="Basic residues" evidence="1">
    <location>
        <begin position="111"/>
        <end position="120"/>
    </location>
</feature>
<proteinExistence type="predicted"/>
<name>A0A2I0K9Z6_PUNGR</name>
<evidence type="ECO:0000256" key="1">
    <source>
        <dbReference type="SAM" id="MobiDB-lite"/>
    </source>
</evidence>
<protein>
    <submittedName>
        <fullName evidence="2">Uncharacterized protein</fullName>
    </submittedName>
</protein>